<name>A0A8J4RV37_9ROSI</name>
<dbReference type="AlphaFoldDB" id="A0A8J4RV37"/>
<accession>A0A8J4RV37</accession>
<dbReference type="OrthoDB" id="1745472at2759"/>
<keyword evidence="3" id="KW-1185">Reference proteome</keyword>
<feature type="region of interest" description="Disordered" evidence="1">
    <location>
        <begin position="161"/>
        <end position="199"/>
    </location>
</feature>
<proteinExistence type="predicted"/>
<comment type="caution">
    <text evidence="2">The sequence shown here is derived from an EMBL/GenBank/DDBJ whole genome shotgun (WGS) entry which is preliminary data.</text>
</comment>
<gene>
    <name evidence="2" type="ORF">CMV_003049</name>
</gene>
<protein>
    <recommendedName>
        <fullName evidence="4">Retrotransposon gag domain-containing protein</fullName>
    </recommendedName>
</protein>
<evidence type="ECO:0000313" key="3">
    <source>
        <dbReference type="Proteomes" id="UP000737018"/>
    </source>
</evidence>
<reference evidence="2" key="1">
    <citation type="submission" date="2020-03" db="EMBL/GenBank/DDBJ databases">
        <title>Castanea mollissima Vanexum genome sequencing.</title>
        <authorList>
            <person name="Staton M."/>
        </authorList>
    </citation>
    <scope>NUCLEOTIDE SEQUENCE</scope>
    <source>
        <tissue evidence="2">Leaf</tissue>
    </source>
</reference>
<dbReference type="Proteomes" id="UP000737018">
    <property type="component" value="Unassembled WGS sequence"/>
</dbReference>
<dbReference type="EMBL" id="JRKL02000233">
    <property type="protein sequence ID" value="KAF3973533.1"/>
    <property type="molecule type" value="Genomic_DNA"/>
</dbReference>
<sequence length="199" mass="22359">MTNNPPNTRSTTNNDRLSALEVSTHSLKQQVKAQKEEFASMKGAMEALTNAVAKMSRAMEEKGVRIDEDHSSSGQDNDYEDFDEALAKLQQTGIVREYQTQFEHLAARVRHWPQRALVVSYVGRLKEKIRSEVKLFRPTTLLHATSLARLLEEKLSKLRRPSFTATPPKPSLSQAPPYKPSLLPTPTPIKTTIPFTSST</sequence>
<evidence type="ECO:0008006" key="4">
    <source>
        <dbReference type="Google" id="ProtNLM"/>
    </source>
</evidence>
<feature type="compositionally biased region" description="Pro residues" evidence="1">
    <location>
        <begin position="177"/>
        <end position="187"/>
    </location>
</feature>
<evidence type="ECO:0000256" key="1">
    <source>
        <dbReference type="SAM" id="MobiDB-lite"/>
    </source>
</evidence>
<feature type="compositionally biased region" description="Low complexity" evidence="1">
    <location>
        <begin position="188"/>
        <end position="199"/>
    </location>
</feature>
<evidence type="ECO:0000313" key="2">
    <source>
        <dbReference type="EMBL" id="KAF3973533.1"/>
    </source>
</evidence>
<organism evidence="2 3">
    <name type="scientific">Castanea mollissima</name>
    <name type="common">Chinese chestnut</name>
    <dbReference type="NCBI Taxonomy" id="60419"/>
    <lineage>
        <taxon>Eukaryota</taxon>
        <taxon>Viridiplantae</taxon>
        <taxon>Streptophyta</taxon>
        <taxon>Embryophyta</taxon>
        <taxon>Tracheophyta</taxon>
        <taxon>Spermatophyta</taxon>
        <taxon>Magnoliopsida</taxon>
        <taxon>eudicotyledons</taxon>
        <taxon>Gunneridae</taxon>
        <taxon>Pentapetalae</taxon>
        <taxon>rosids</taxon>
        <taxon>fabids</taxon>
        <taxon>Fagales</taxon>
        <taxon>Fagaceae</taxon>
        <taxon>Castanea</taxon>
    </lineage>
</organism>